<keyword evidence="1" id="KW-0812">Transmembrane</keyword>
<organism evidence="2 3">
    <name type="scientific">Nocardioides terrae</name>
    <dbReference type="NCBI Taxonomy" id="574651"/>
    <lineage>
        <taxon>Bacteria</taxon>
        <taxon>Bacillati</taxon>
        <taxon>Actinomycetota</taxon>
        <taxon>Actinomycetes</taxon>
        <taxon>Propionibacteriales</taxon>
        <taxon>Nocardioidaceae</taxon>
        <taxon>Nocardioides</taxon>
    </lineage>
</organism>
<evidence type="ECO:0000256" key="1">
    <source>
        <dbReference type="SAM" id="Phobius"/>
    </source>
</evidence>
<dbReference type="STRING" id="574651.SAMN04487968_10476"/>
<evidence type="ECO:0000313" key="3">
    <source>
        <dbReference type="Proteomes" id="UP000198832"/>
    </source>
</evidence>
<evidence type="ECO:0000313" key="2">
    <source>
        <dbReference type="EMBL" id="SFC15240.1"/>
    </source>
</evidence>
<proteinExistence type="predicted"/>
<dbReference type="AlphaFoldDB" id="A0A1I1H236"/>
<keyword evidence="1" id="KW-0472">Membrane</keyword>
<name>A0A1I1H236_9ACTN</name>
<dbReference type="EMBL" id="FOLB01000004">
    <property type="protein sequence ID" value="SFC15240.1"/>
    <property type="molecule type" value="Genomic_DNA"/>
</dbReference>
<reference evidence="2 3" key="1">
    <citation type="submission" date="2016-10" db="EMBL/GenBank/DDBJ databases">
        <authorList>
            <person name="de Groot N.N."/>
        </authorList>
    </citation>
    <scope>NUCLEOTIDE SEQUENCE [LARGE SCALE GENOMIC DNA]</scope>
    <source>
        <strain evidence="2 3">CGMCC 1.7056</strain>
    </source>
</reference>
<dbReference type="RefSeq" id="WP_175507582.1">
    <property type="nucleotide sequence ID" value="NZ_FOLB01000004.1"/>
</dbReference>
<protein>
    <submittedName>
        <fullName evidence="2">Uncharacterized protein</fullName>
    </submittedName>
</protein>
<gene>
    <name evidence="2" type="ORF">SAMN04487968_10476</name>
</gene>
<keyword evidence="1" id="KW-1133">Transmembrane helix</keyword>
<feature type="transmembrane region" description="Helical" evidence="1">
    <location>
        <begin position="28"/>
        <end position="48"/>
    </location>
</feature>
<accession>A0A1I1H236</accession>
<sequence>MSEIEAAVYEGRRLLAALLGRAEPPPGILGPLVGGVLATALLVGAEVVRRVQ</sequence>
<keyword evidence="3" id="KW-1185">Reference proteome</keyword>
<dbReference type="Proteomes" id="UP000198832">
    <property type="component" value="Unassembled WGS sequence"/>
</dbReference>